<accession>A0ACB8G7Y6</accession>
<evidence type="ECO:0000313" key="2">
    <source>
        <dbReference type="Proteomes" id="UP000827872"/>
    </source>
</evidence>
<proteinExistence type="predicted"/>
<evidence type="ECO:0000313" key="1">
    <source>
        <dbReference type="EMBL" id="KAH8015713.1"/>
    </source>
</evidence>
<keyword evidence="2" id="KW-1185">Reference proteome</keyword>
<organism evidence="1 2">
    <name type="scientific">Sphaerodactylus townsendi</name>
    <dbReference type="NCBI Taxonomy" id="933632"/>
    <lineage>
        <taxon>Eukaryota</taxon>
        <taxon>Metazoa</taxon>
        <taxon>Chordata</taxon>
        <taxon>Craniata</taxon>
        <taxon>Vertebrata</taxon>
        <taxon>Euteleostomi</taxon>
        <taxon>Lepidosauria</taxon>
        <taxon>Squamata</taxon>
        <taxon>Bifurcata</taxon>
        <taxon>Gekkota</taxon>
        <taxon>Sphaerodactylidae</taxon>
        <taxon>Sphaerodactylus</taxon>
    </lineage>
</organism>
<reference evidence="1" key="1">
    <citation type="submission" date="2021-08" db="EMBL/GenBank/DDBJ databases">
        <title>The first chromosome-level gecko genome reveals the dynamic sex chromosomes of Neotropical dwarf geckos (Sphaerodactylidae: Sphaerodactylus).</title>
        <authorList>
            <person name="Pinto B.J."/>
            <person name="Keating S.E."/>
            <person name="Gamble T."/>
        </authorList>
    </citation>
    <scope>NUCLEOTIDE SEQUENCE</scope>
    <source>
        <strain evidence="1">TG3544</strain>
    </source>
</reference>
<protein>
    <submittedName>
        <fullName evidence="1">Uncharacterized protein</fullName>
    </submittedName>
</protein>
<gene>
    <name evidence="1" type="ORF">K3G42_007756</name>
</gene>
<name>A0ACB8G7Y6_9SAUR</name>
<dbReference type="EMBL" id="CM037614">
    <property type="protein sequence ID" value="KAH8015713.1"/>
    <property type="molecule type" value="Genomic_DNA"/>
</dbReference>
<dbReference type="Proteomes" id="UP000827872">
    <property type="component" value="Linkage Group LG01"/>
</dbReference>
<sequence>MGNRSISIGSSLKKEHALAAIWQSPIHNANRISPAIYQIELPRGGGEVFGVDTSTTLSAKSGKGNLTNQTLITQPEAHLGRDPRCPQPPLISHTFPTPPLINFSSFLTL</sequence>
<comment type="caution">
    <text evidence="1">The sequence shown here is derived from an EMBL/GenBank/DDBJ whole genome shotgun (WGS) entry which is preliminary data.</text>
</comment>